<dbReference type="AlphaFoldDB" id="A0A328AGL2"/>
<keyword evidence="3" id="KW-1185">Reference proteome</keyword>
<name>A0A328AGL2_9CAUL</name>
<dbReference type="EMBL" id="QFYQ01000001">
    <property type="protein sequence ID" value="RAK53892.1"/>
    <property type="molecule type" value="Genomic_DNA"/>
</dbReference>
<organism evidence="2 3">
    <name type="scientific">Phenylobacterium soli</name>
    <dbReference type="NCBI Taxonomy" id="2170551"/>
    <lineage>
        <taxon>Bacteria</taxon>
        <taxon>Pseudomonadati</taxon>
        <taxon>Pseudomonadota</taxon>
        <taxon>Alphaproteobacteria</taxon>
        <taxon>Caulobacterales</taxon>
        <taxon>Caulobacteraceae</taxon>
        <taxon>Phenylobacterium</taxon>
    </lineage>
</organism>
<gene>
    <name evidence="2" type="ORF">DJ017_04830</name>
</gene>
<feature type="transmembrane region" description="Helical" evidence="1">
    <location>
        <begin position="35"/>
        <end position="55"/>
    </location>
</feature>
<keyword evidence="1" id="KW-1133">Transmembrane helix</keyword>
<proteinExistence type="predicted"/>
<evidence type="ECO:0000313" key="2">
    <source>
        <dbReference type="EMBL" id="RAK53892.1"/>
    </source>
</evidence>
<keyword evidence="1" id="KW-0812">Transmembrane</keyword>
<evidence type="ECO:0000313" key="3">
    <source>
        <dbReference type="Proteomes" id="UP000249254"/>
    </source>
</evidence>
<accession>A0A328AGL2</accession>
<protein>
    <recommendedName>
        <fullName evidence="4">Phage holin family protein</fullName>
    </recommendedName>
</protein>
<evidence type="ECO:0008006" key="4">
    <source>
        <dbReference type="Google" id="ProtNLM"/>
    </source>
</evidence>
<reference evidence="3" key="1">
    <citation type="submission" date="2018-05" db="EMBL/GenBank/DDBJ databases">
        <authorList>
            <person name="Li X."/>
        </authorList>
    </citation>
    <scope>NUCLEOTIDE SEQUENCE [LARGE SCALE GENOMIC DNA]</scope>
    <source>
        <strain evidence="3">LX32</strain>
    </source>
</reference>
<sequence length="120" mass="12169">MIAAVAAIAAAAVVVVIALSFAVYAALRDLIGPAWAAAAVAGAFALLAVILAFLLTRKAKPKPVKGDDQNLSARLIELARERPLVAAGAMAAAVVVVVRNPRILTAIATAAFASRKPSKS</sequence>
<evidence type="ECO:0000256" key="1">
    <source>
        <dbReference type="SAM" id="Phobius"/>
    </source>
</evidence>
<keyword evidence="1" id="KW-0472">Membrane</keyword>
<comment type="caution">
    <text evidence="2">The sequence shown here is derived from an EMBL/GenBank/DDBJ whole genome shotgun (WGS) entry which is preliminary data.</text>
</comment>
<dbReference type="Proteomes" id="UP000249254">
    <property type="component" value="Unassembled WGS sequence"/>
</dbReference>
<dbReference type="RefSeq" id="WP_111527643.1">
    <property type="nucleotide sequence ID" value="NZ_JBHRSG010000002.1"/>
</dbReference>